<dbReference type="InterPro" id="IPR023393">
    <property type="entry name" value="START-like_dom_sf"/>
</dbReference>
<dbReference type="Proteomes" id="UP001603978">
    <property type="component" value="Unassembled WGS sequence"/>
</dbReference>
<proteinExistence type="predicted"/>
<dbReference type="EMBL" id="JBICRM010000004">
    <property type="protein sequence ID" value="MFG1703045.1"/>
    <property type="molecule type" value="Genomic_DNA"/>
</dbReference>
<gene>
    <name evidence="1" type="ORF">ACFLIM_07620</name>
</gene>
<evidence type="ECO:0000313" key="2">
    <source>
        <dbReference type="Proteomes" id="UP001603978"/>
    </source>
</evidence>
<sequence>MSRQFEVRWEGVLPAPPQEAWDGITRHAVGWLWKTEYEPWAGGAERGLTGRGTVTAWDPPRHFATRAPDLDGFNQLDYLLEPHGQGTYLRYHHQGEFPEDDYDVQLDACRQHTEFYHHSLGEYLRHFSGREAVYVSAEAPDSSAKGGSDVVRRALGVPDGVAAGDRIRLTPAGLAPIDGVVDYVTDAFLGVRSADALFRVYGRDVWGWPVSVVCHLFADGAAGQDWGAWLRRVFADEGVA</sequence>
<dbReference type="SUPFAM" id="SSF55961">
    <property type="entry name" value="Bet v1-like"/>
    <property type="match status" value="1"/>
</dbReference>
<keyword evidence="2" id="KW-1185">Reference proteome</keyword>
<organism evidence="1 2">
    <name type="scientific">Nonomuraea marmarensis</name>
    <dbReference type="NCBI Taxonomy" id="3351344"/>
    <lineage>
        <taxon>Bacteria</taxon>
        <taxon>Bacillati</taxon>
        <taxon>Actinomycetota</taxon>
        <taxon>Actinomycetes</taxon>
        <taxon>Streptosporangiales</taxon>
        <taxon>Streptosporangiaceae</taxon>
        <taxon>Nonomuraea</taxon>
    </lineage>
</organism>
<name>A0ABW7A6T4_9ACTN</name>
<accession>A0ABW7A6T4</accession>
<comment type="caution">
    <text evidence="1">The sequence shown here is derived from an EMBL/GenBank/DDBJ whole genome shotgun (WGS) entry which is preliminary data.</text>
</comment>
<reference evidence="1 2" key="1">
    <citation type="submission" date="2024-10" db="EMBL/GenBank/DDBJ databases">
        <authorList>
            <person name="Topkara A.R."/>
            <person name="Saygin H."/>
        </authorList>
    </citation>
    <scope>NUCLEOTIDE SEQUENCE [LARGE SCALE GENOMIC DNA]</scope>
    <source>
        <strain evidence="1 2">M3C6</strain>
    </source>
</reference>
<dbReference type="RefSeq" id="WP_393163399.1">
    <property type="nucleotide sequence ID" value="NZ_JBICRM010000004.1"/>
</dbReference>
<protein>
    <submittedName>
        <fullName evidence="1">SRPBCC domain-containing protein</fullName>
    </submittedName>
</protein>
<evidence type="ECO:0000313" key="1">
    <source>
        <dbReference type="EMBL" id="MFG1703045.1"/>
    </source>
</evidence>
<dbReference type="Gene3D" id="3.30.530.20">
    <property type="match status" value="1"/>
</dbReference>